<evidence type="ECO:0000256" key="5">
    <source>
        <dbReference type="ARBA" id="ARBA00023157"/>
    </source>
</evidence>
<sequence>MVVWESDSSSWQDTPLLCPGGNSHDVNDSEGEKSGEAGLPGKPTSEDAEETCIKSVGVDLHVTTPTPRPRPLLCPPPRIKEELRWRDQKEQHHSIQNFTEINSRRGLMVSRRLDGALRLEVGLCSMEIAILLLLTVSLSAAAPLSLTQRFSSAASGDALQEAEGARSEQTLHAPALRIVPFLQEEKLPIREALKHSMAARLRPRRAPQRGCQLGTCQLHNLANTLYHISKKNGQDESKKANDPHGYGR</sequence>
<dbReference type="GO" id="GO:0007189">
    <property type="term" value="P:adenylate cyclase-activating G protein-coupled receptor signaling pathway"/>
    <property type="evidence" value="ECO:0007669"/>
    <property type="project" value="TreeGrafter"/>
</dbReference>
<keyword evidence="3" id="KW-0964">Secreted</keyword>
<dbReference type="InterPro" id="IPR051665">
    <property type="entry name" value="Adrenomedullin-reg_peptide"/>
</dbReference>
<keyword evidence="4" id="KW-0732">Signal</keyword>
<evidence type="ECO:0000256" key="3">
    <source>
        <dbReference type="ARBA" id="ARBA00022525"/>
    </source>
</evidence>
<dbReference type="Proteomes" id="UP001497482">
    <property type="component" value="Chromosome 23"/>
</dbReference>
<organism evidence="7 8">
    <name type="scientific">Knipowitschia caucasica</name>
    <name type="common">Caucasian dwarf goby</name>
    <name type="synonym">Pomatoschistus caucasicus</name>
    <dbReference type="NCBI Taxonomy" id="637954"/>
    <lineage>
        <taxon>Eukaryota</taxon>
        <taxon>Metazoa</taxon>
        <taxon>Chordata</taxon>
        <taxon>Craniata</taxon>
        <taxon>Vertebrata</taxon>
        <taxon>Euteleostomi</taxon>
        <taxon>Actinopterygii</taxon>
        <taxon>Neopterygii</taxon>
        <taxon>Teleostei</taxon>
        <taxon>Neoteleostei</taxon>
        <taxon>Acanthomorphata</taxon>
        <taxon>Gobiaria</taxon>
        <taxon>Gobiiformes</taxon>
        <taxon>Gobioidei</taxon>
        <taxon>Gobiidae</taxon>
        <taxon>Gobiinae</taxon>
        <taxon>Knipowitschia</taxon>
    </lineage>
</organism>
<evidence type="ECO:0008006" key="9">
    <source>
        <dbReference type="Google" id="ProtNLM"/>
    </source>
</evidence>
<dbReference type="InterPro" id="IPR021116">
    <property type="entry name" value="Calcitonin/adrenomedullin"/>
</dbReference>
<keyword evidence="8" id="KW-1185">Reference proteome</keyword>
<feature type="compositionally biased region" description="Basic and acidic residues" evidence="6">
    <location>
        <begin position="232"/>
        <end position="242"/>
    </location>
</feature>
<protein>
    <recommendedName>
        <fullName evidence="9">Adrenomedullin</fullName>
    </recommendedName>
</protein>
<dbReference type="GO" id="GO:0005576">
    <property type="term" value="C:extracellular region"/>
    <property type="evidence" value="ECO:0007669"/>
    <property type="project" value="UniProtKB-SubCell"/>
</dbReference>
<evidence type="ECO:0000256" key="2">
    <source>
        <dbReference type="ARBA" id="ARBA00010575"/>
    </source>
</evidence>
<accession>A0AAV2LIC8</accession>
<keyword evidence="5" id="KW-1015">Disulfide bond</keyword>
<dbReference type="AlphaFoldDB" id="A0AAV2LIC8"/>
<feature type="region of interest" description="Disordered" evidence="6">
    <location>
        <begin position="1"/>
        <end position="48"/>
    </location>
</feature>
<feature type="region of interest" description="Disordered" evidence="6">
    <location>
        <begin position="229"/>
        <end position="248"/>
    </location>
</feature>
<evidence type="ECO:0000313" key="8">
    <source>
        <dbReference type="Proteomes" id="UP001497482"/>
    </source>
</evidence>
<dbReference type="Pfam" id="PF00214">
    <property type="entry name" value="Calc_CGRP_IAPP"/>
    <property type="match status" value="1"/>
</dbReference>
<reference evidence="7 8" key="1">
    <citation type="submission" date="2024-04" db="EMBL/GenBank/DDBJ databases">
        <authorList>
            <person name="Waldvogel A.-M."/>
            <person name="Schoenle A."/>
        </authorList>
    </citation>
    <scope>NUCLEOTIDE SEQUENCE [LARGE SCALE GENOMIC DNA]</scope>
</reference>
<dbReference type="GO" id="GO:0003073">
    <property type="term" value="P:regulation of systemic arterial blood pressure"/>
    <property type="evidence" value="ECO:0007669"/>
    <property type="project" value="TreeGrafter"/>
</dbReference>
<dbReference type="PANTHER" id="PTHR23414">
    <property type="entry name" value="ADRENOMEDULLIN, ADM"/>
    <property type="match status" value="1"/>
</dbReference>
<evidence type="ECO:0000313" key="7">
    <source>
        <dbReference type="EMBL" id="CAL1599364.1"/>
    </source>
</evidence>
<dbReference type="GO" id="GO:0010460">
    <property type="term" value="P:positive regulation of heart rate"/>
    <property type="evidence" value="ECO:0007669"/>
    <property type="project" value="TreeGrafter"/>
</dbReference>
<evidence type="ECO:0000256" key="1">
    <source>
        <dbReference type="ARBA" id="ARBA00004613"/>
    </source>
</evidence>
<evidence type="ECO:0000256" key="6">
    <source>
        <dbReference type="SAM" id="MobiDB-lite"/>
    </source>
</evidence>
<name>A0AAV2LIC8_KNICA</name>
<evidence type="ECO:0000256" key="4">
    <source>
        <dbReference type="ARBA" id="ARBA00022729"/>
    </source>
</evidence>
<gene>
    <name evidence="7" type="ORF">KC01_LOCUS27649</name>
</gene>
<dbReference type="PANTHER" id="PTHR23414:SF6">
    <property type="entry name" value="ADRENOMEDULLIN-5-LIKE PROTEIN-RELATED"/>
    <property type="match status" value="1"/>
</dbReference>
<comment type="similarity">
    <text evidence="2">Belongs to the adrenomedullin family.</text>
</comment>
<dbReference type="GO" id="GO:0005179">
    <property type="term" value="F:hormone activity"/>
    <property type="evidence" value="ECO:0007669"/>
    <property type="project" value="InterPro"/>
</dbReference>
<feature type="compositionally biased region" description="Polar residues" evidence="6">
    <location>
        <begin position="1"/>
        <end position="13"/>
    </location>
</feature>
<feature type="compositionally biased region" description="Basic and acidic residues" evidence="6">
    <location>
        <begin position="25"/>
        <end position="35"/>
    </location>
</feature>
<dbReference type="EMBL" id="OZ035845">
    <property type="protein sequence ID" value="CAL1599364.1"/>
    <property type="molecule type" value="Genomic_DNA"/>
</dbReference>
<comment type="subcellular location">
    <subcellularLocation>
        <location evidence="1">Secreted</location>
    </subcellularLocation>
</comment>
<proteinExistence type="inferred from homology"/>